<dbReference type="EMBL" id="CP043329">
    <property type="protein sequence ID" value="QEK52920.1"/>
    <property type="molecule type" value="Genomic_DNA"/>
</dbReference>
<dbReference type="PRINTS" id="PR00368">
    <property type="entry name" value="FADPNR"/>
</dbReference>
<dbReference type="Gene3D" id="3.50.50.60">
    <property type="entry name" value="FAD/NAD(P)-binding domain"/>
    <property type="match status" value="2"/>
</dbReference>
<name>A0A5C0VNN5_9SPHI</name>
<dbReference type="Pfam" id="PF01568">
    <property type="entry name" value="Molydop_binding"/>
    <property type="match status" value="1"/>
</dbReference>
<keyword evidence="16" id="KW-1185">Reference proteome</keyword>
<evidence type="ECO:0000256" key="8">
    <source>
        <dbReference type="ARBA" id="ARBA00022723"/>
    </source>
</evidence>
<dbReference type="Pfam" id="PF07992">
    <property type="entry name" value="Pyr_redox_2"/>
    <property type="match status" value="1"/>
</dbReference>
<dbReference type="CDD" id="cd02754">
    <property type="entry name" value="MopB_Nitrate-R-NapA-like"/>
    <property type="match status" value="1"/>
</dbReference>
<dbReference type="PROSITE" id="PS51669">
    <property type="entry name" value="4FE4S_MOW_BIS_MGD"/>
    <property type="match status" value="1"/>
</dbReference>
<evidence type="ECO:0000313" key="15">
    <source>
        <dbReference type="EMBL" id="QEK52920.1"/>
    </source>
</evidence>
<dbReference type="InterPro" id="IPR016156">
    <property type="entry name" value="FAD/NAD-linked_Rdtase_dimer_sf"/>
</dbReference>
<evidence type="ECO:0000256" key="9">
    <source>
        <dbReference type="ARBA" id="ARBA00022827"/>
    </source>
</evidence>
<evidence type="ECO:0000256" key="6">
    <source>
        <dbReference type="ARBA" id="ARBA00022505"/>
    </source>
</evidence>
<dbReference type="GO" id="GO:0042128">
    <property type="term" value="P:nitrate assimilation"/>
    <property type="evidence" value="ECO:0007669"/>
    <property type="project" value="UniProtKB-KW"/>
</dbReference>
<comment type="cofactor">
    <cofactor evidence="1">
        <name>Mo-bis(molybdopterin guanine dinucleotide)</name>
        <dbReference type="ChEBI" id="CHEBI:60539"/>
    </cofactor>
</comment>
<dbReference type="SUPFAM" id="SSF50692">
    <property type="entry name" value="ADC-like"/>
    <property type="match status" value="1"/>
</dbReference>
<dbReference type="Proteomes" id="UP000323653">
    <property type="component" value="Chromosome"/>
</dbReference>
<keyword evidence="5" id="KW-0004">4Fe-4S</keyword>
<dbReference type="GO" id="GO:0016020">
    <property type="term" value="C:membrane"/>
    <property type="evidence" value="ECO:0007669"/>
    <property type="project" value="TreeGrafter"/>
</dbReference>
<dbReference type="SUPFAM" id="SSF51905">
    <property type="entry name" value="FAD/NAD(P)-binding domain"/>
    <property type="match status" value="2"/>
</dbReference>
<dbReference type="Pfam" id="PF04324">
    <property type="entry name" value="Fer2_BFD"/>
    <property type="match status" value="1"/>
</dbReference>
<evidence type="ECO:0000256" key="11">
    <source>
        <dbReference type="ARBA" id="ARBA00023004"/>
    </source>
</evidence>
<dbReference type="InterPro" id="IPR036188">
    <property type="entry name" value="FAD/NAD-bd_sf"/>
</dbReference>
<dbReference type="InterPro" id="IPR006963">
    <property type="entry name" value="Mopterin_OxRdtase_4Fe-4S_dom"/>
</dbReference>
<proteinExistence type="inferred from homology"/>
<dbReference type="CDD" id="cd02791">
    <property type="entry name" value="MopB_CT_Nitrate-R-NapA-like"/>
    <property type="match status" value="1"/>
</dbReference>
<dbReference type="InterPro" id="IPR027467">
    <property type="entry name" value="MopterinOxRdtase_cofactor_BS"/>
</dbReference>
<dbReference type="InterPro" id="IPR041957">
    <property type="entry name" value="CT_Nitrate-R-NapA-like"/>
</dbReference>
<dbReference type="Pfam" id="PF04879">
    <property type="entry name" value="Molybdop_Fe4S4"/>
    <property type="match status" value="1"/>
</dbReference>
<reference evidence="15 16" key="1">
    <citation type="submission" date="2019-08" db="EMBL/GenBank/DDBJ databases">
        <title>Pedobacter sp. nov., isolated from Han river, South Korea.</title>
        <authorList>
            <person name="Lee D.-H."/>
            <person name="Kim Y.-S."/>
            <person name="Hwang E.-M."/>
            <person name="Le Tran T.C."/>
            <person name="Cha C.-J."/>
        </authorList>
    </citation>
    <scope>NUCLEOTIDE SEQUENCE [LARGE SCALE GENOMIC DNA]</scope>
    <source>
        <strain evidence="15 16">CJ43</strain>
    </source>
</reference>
<evidence type="ECO:0000313" key="16">
    <source>
        <dbReference type="Proteomes" id="UP000323653"/>
    </source>
</evidence>
<dbReference type="Gene3D" id="3.30.390.30">
    <property type="match status" value="1"/>
</dbReference>
<keyword evidence="9" id="KW-0274">FAD</keyword>
<dbReference type="SMART" id="SM00926">
    <property type="entry name" value="Molybdop_Fe4S4"/>
    <property type="match status" value="1"/>
</dbReference>
<evidence type="ECO:0000256" key="3">
    <source>
        <dbReference type="ARBA" id="ARBA00001974"/>
    </source>
</evidence>
<protein>
    <submittedName>
        <fullName evidence="15">Molybdopterin-dependent oxidoreductase</fullName>
    </submittedName>
</protein>
<comment type="similarity">
    <text evidence="4">Belongs to the prokaryotic molybdopterin-containing oxidoreductase family. NasA/NapA/NarB subfamily.</text>
</comment>
<keyword evidence="8" id="KW-0479">Metal-binding</keyword>
<dbReference type="PRINTS" id="PR00411">
    <property type="entry name" value="PNDRDTASEI"/>
</dbReference>
<evidence type="ECO:0000256" key="10">
    <source>
        <dbReference type="ARBA" id="ARBA00023002"/>
    </source>
</evidence>
<keyword evidence="10" id="KW-0560">Oxidoreductase</keyword>
<dbReference type="InterPro" id="IPR006657">
    <property type="entry name" value="MoPterin_dinucl-bd_dom"/>
</dbReference>
<dbReference type="Gene3D" id="3.40.228.10">
    <property type="entry name" value="Dimethylsulfoxide Reductase, domain 2"/>
    <property type="match status" value="1"/>
</dbReference>
<keyword evidence="6" id="KW-0500">Molybdenum</keyword>
<dbReference type="SUPFAM" id="SSF53706">
    <property type="entry name" value="Formate dehydrogenase/DMSO reductase, domains 1-3"/>
    <property type="match status" value="1"/>
</dbReference>
<dbReference type="PROSITE" id="PS00551">
    <property type="entry name" value="MOLYBDOPTERIN_PROK_1"/>
    <property type="match status" value="1"/>
</dbReference>
<dbReference type="Gene3D" id="2.40.40.20">
    <property type="match status" value="1"/>
</dbReference>
<dbReference type="Gene3D" id="3.40.50.740">
    <property type="match status" value="1"/>
</dbReference>
<dbReference type="InterPro" id="IPR041854">
    <property type="entry name" value="BFD-like_2Fe2S-bd_dom_sf"/>
</dbReference>
<dbReference type="InterPro" id="IPR006656">
    <property type="entry name" value="Mopterin_OxRdtase"/>
</dbReference>
<evidence type="ECO:0000256" key="2">
    <source>
        <dbReference type="ARBA" id="ARBA00001966"/>
    </source>
</evidence>
<evidence type="ECO:0000256" key="13">
    <source>
        <dbReference type="ARBA" id="ARBA00023063"/>
    </source>
</evidence>
<sequence length="1173" mass="130360">MPQTKKIAEQLTSTCSYCGVGCGVLIQKEKNGNIFVEGDKNHPSNKGMLCSKGLNLHHTVNDKSDRLLYPQMRYNKSMPLQRVSWDDALERSAAVFKTFIEKYGPNSVAFYASGQCLTEEYYVINKLIKGFIGSNNIDTNSRLCMSSAVVGYKMSIGEDSVPICYDDIELADCFYVTGANPAWCHPIIWRRVEAHKAANPDVKIIIVDPRVTDTCAIADLHLQLNPGTDITLNHAIGRLLIEQGYIDINFIQQHAEGYEAYKAVVFEKSLEEAAHICGLNPHDIRLAAQYIGEAKGFISMWTMGLNQSAIGTNKNLSLINLNLITGQIGKPGAGPFSLTGQPNAMGGREVGGLSNLLPAHRNLNNPLHRQEVQSFWGGKEIQEKPGLTATEMFEALETGQLKAIWILCTNPLTSLPNTRQAEAALKKAKFVVVQEISNKPETLAYADVVLPAAAWAEKEGTMTNSERRITYLHKAVDVPGEALPDAEIICKFAQKMGYDSFNYNTVEEIFIEHTQLTKGTNIDIFGLNYTILKAHRSIQWPYKKNKQNDTKRLFEDKKFYTPSQKAIIHAVPDTLTSEKPNPDFPFILTTGRIRDQWHTRSKTGKVNKLNQHIKQAYLEIHVQDAEQLQLKEDDIAVITSNRGEVRAKVKIGNTIKPGVVFLPMHWGKILGNDLNRANNITNDLLDPISKEPDFKYCAVKVTKYQKPEQKIVIIGAGAGAFGFVKAYREINQEDAITIFSKENFPFYNRVMLPDYISGEQGWEQLVKMTDEEEPDYKIRLHRGVSVEKIDREQKLVLDSLGRKTPYDILIMATGSRASVPKNLPNLKGIFTMRSRTDADNFKNHIPKNAHVAIYGGGLLGLEMAASLREIGVKITIIQRSSRFMGRQLDALGSQLLHEEMVDLGCDIYYDDEVQLYYGRSKLTAIGLKSGRKINCDAIILAIGTSPNIELAKASDLNCKKGVVVNDYLQTNDPAIYAIGEIAEFNGSLYGITAAAEQQATIVANYLNGDIASYYSGSTSMNLIKIHGFDLCSIGLPECPDETYEEIVFIDKAKRYYKKCIIKQDKLVGAILIGDKTEFLEFKELIANKIELSEKRMQLLRSGKKAEVVKGKLVCSCNNVGKGNLEEKIALGCTNLNALCSATGAGQGCGSCKAEVKKILDEASQKEEEVLNLI</sequence>
<feature type="domain" description="4Fe-4S Mo/W bis-MGD-type" evidence="14">
    <location>
        <begin position="8"/>
        <end position="64"/>
    </location>
</feature>
<dbReference type="GO" id="GO:0046872">
    <property type="term" value="F:metal ion binding"/>
    <property type="evidence" value="ECO:0007669"/>
    <property type="project" value="UniProtKB-KW"/>
</dbReference>
<dbReference type="GO" id="GO:0051539">
    <property type="term" value="F:4 iron, 4 sulfur cluster binding"/>
    <property type="evidence" value="ECO:0007669"/>
    <property type="project" value="UniProtKB-KW"/>
</dbReference>
<keyword evidence="7" id="KW-0285">Flavoprotein</keyword>
<dbReference type="InterPro" id="IPR009010">
    <property type="entry name" value="Asp_de-COase-like_dom_sf"/>
</dbReference>
<dbReference type="GO" id="GO:0043546">
    <property type="term" value="F:molybdopterin cofactor binding"/>
    <property type="evidence" value="ECO:0007669"/>
    <property type="project" value="InterPro"/>
</dbReference>
<dbReference type="InterPro" id="IPR041575">
    <property type="entry name" value="Rubredoxin_C"/>
</dbReference>
<evidence type="ECO:0000256" key="7">
    <source>
        <dbReference type="ARBA" id="ARBA00022630"/>
    </source>
</evidence>
<dbReference type="InterPro" id="IPR023753">
    <property type="entry name" value="FAD/NAD-binding_dom"/>
</dbReference>
<evidence type="ECO:0000259" key="14">
    <source>
        <dbReference type="PROSITE" id="PS51669"/>
    </source>
</evidence>
<dbReference type="Gene3D" id="2.20.25.90">
    <property type="entry name" value="ADC-like domains"/>
    <property type="match status" value="1"/>
</dbReference>
<evidence type="ECO:0000256" key="1">
    <source>
        <dbReference type="ARBA" id="ARBA00001942"/>
    </source>
</evidence>
<dbReference type="RefSeq" id="WP_149075597.1">
    <property type="nucleotide sequence ID" value="NZ_CP043329.1"/>
</dbReference>
<evidence type="ECO:0000256" key="5">
    <source>
        <dbReference type="ARBA" id="ARBA00022485"/>
    </source>
</evidence>
<dbReference type="GO" id="GO:0045333">
    <property type="term" value="P:cellular respiration"/>
    <property type="evidence" value="ECO:0007669"/>
    <property type="project" value="UniProtKB-ARBA"/>
</dbReference>
<dbReference type="GO" id="GO:0016491">
    <property type="term" value="F:oxidoreductase activity"/>
    <property type="evidence" value="ECO:0007669"/>
    <property type="project" value="UniProtKB-KW"/>
</dbReference>
<dbReference type="PANTHER" id="PTHR43105:SF9">
    <property type="entry name" value="NADPH-FE(3+) OXIDOREDUCTASE SUBUNIT ALPHA"/>
    <property type="match status" value="1"/>
</dbReference>
<dbReference type="Pfam" id="PF18267">
    <property type="entry name" value="Rubredoxin_C"/>
    <property type="match status" value="1"/>
</dbReference>
<dbReference type="AlphaFoldDB" id="A0A5C0VNN5"/>
<dbReference type="InterPro" id="IPR007419">
    <property type="entry name" value="BFD-like_2Fe2S-bd_dom"/>
</dbReference>
<dbReference type="PANTHER" id="PTHR43105">
    <property type="entry name" value="RESPIRATORY NITRATE REDUCTASE"/>
    <property type="match status" value="1"/>
</dbReference>
<comment type="cofactor">
    <cofactor evidence="3">
        <name>FAD</name>
        <dbReference type="ChEBI" id="CHEBI:57692"/>
    </cofactor>
</comment>
<accession>A0A5C0VNN5</accession>
<evidence type="ECO:0000256" key="12">
    <source>
        <dbReference type="ARBA" id="ARBA00023014"/>
    </source>
</evidence>
<keyword evidence="13" id="KW-0534">Nitrate assimilation</keyword>
<dbReference type="KEGG" id="pej:FYC62_15500"/>
<keyword evidence="11" id="KW-0408">Iron</keyword>
<gene>
    <name evidence="15" type="ORF">FYC62_15500</name>
</gene>
<dbReference type="Pfam" id="PF00384">
    <property type="entry name" value="Molybdopterin"/>
    <property type="match status" value="1"/>
</dbReference>
<dbReference type="Gene3D" id="1.10.10.1100">
    <property type="entry name" value="BFD-like [2Fe-2S]-binding domain"/>
    <property type="match status" value="1"/>
</dbReference>
<comment type="cofactor">
    <cofactor evidence="2">
        <name>[4Fe-4S] cluster</name>
        <dbReference type="ChEBI" id="CHEBI:49883"/>
    </cofactor>
</comment>
<keyword evidence="12" id="KW-0411">Iron-sulfur</keyword>
<evidence type="ECO:0000256" key="4">
    <source>
        <dbReference type="ARBA" id="ARBA00008747"/>
    </source>
</evidence>
<organism evidence="15 16">
    <name type="scientific">Pedobacter aquae</name>
    <dbReference type="NCBI Taxonomy" id="2605747"/>
    <lineage>
        <taxon>Bacteria</taxon>
        <taxon>Pseudomonadati</taxon>
        <taxon>Bacteroidota</taxon>
        <taxon>Sphingobacteriia</taxon>
        <taxon>Sphingobacteriales</taxon>
        <taxon>Sphingobacteriaceae</taxon>
        <taxon>Pedobacter</taxon>
    </lineage>
</organism>
<dbReference type="InterPro" id="IPR050123">
    <property type="entry name" value="Prok_molybdopt-oxidoreductase"/>
</dbReference>